<keyword evidence="2" id="KW-1185">Reference proteome</keyword>
<dbReference type="eggNOG" id="ENOG502Z95H">
    <property type="taxonomic scope" value="Bacteria"/>
</dbReference>
<accession>Q12LM7</accession>
<organism evidence="1 2">
    <name type="scientific">Shewanella denitrificans (strain OS217 / ATCC BAA-1090 / DSM 15013)</name>
    <dbReference type="NCBI Taxonomy" id="318161"/>
    <lineage>
        <taxon>Bacteria</taxon>
        <taxon>Pseudomonadati</taxon>
        <taxon>Pseudomonadota</taxon>
        <taxon>Gammaproteobacteria</taxon>
        <taxon>Alteromonadales</taxon>
        <taxon>Shewanellaceae</taxon>
        <taxon>Shewanella</taxon>
    </lineage>
</organism>
<dbReference type="InterPro" id="IPR021433">
    <property type="entry name" value="DUF3083"/>
</dbReference>
<proteinExistence type="predicted"/>
<dbReference type="HOGENOM" id="CLU_780526_0_0_6"/>
<dbReference type="EMBL" id="CP000302">
    <property type="protein sequence ID" value="ABE55649.1"/>
    <property type="molecule type" value="Genomic_DNA"/>
</dbReference>
<dbReference type="Pfam" id="PF11281">
    <property type="entry name" value="DUF3083"/>
    <property type="match status" value="1"/>
</dbReference>
<dbReference type="AlphaFoldDB" id="Q12LM7"/>
<dbReference type="OrthoDB" id="6288569at2"/>
<sequence length="355" mass="40301">MSVSRQKKVYIPTTARKNQYITVGFPLTEAILAAFPDAPSCYEALSQIVFKLADEHELINVHVIANDKLPVVRYHSESYCFPTSEQLRIFYNPAYHEARQLHTTPDFTARKFRVVFLATGGDIRVNSAAFHAKVQHFVEQLKPLLPVQNVPIKVRDHQHLSYDFFAKAKGNKETYGYKLRAIDSRYHARECNLPDNHSALCYVTISMPVNRQILSQFKAAQDADYGNLYQSISQAFIDAAQSKQLSRVAMVANGLTPLVRNSKYEKLQTTAESQMIGFDPNAEAPAPITHWDSSKLVDSIKFAIVASKSDVTDEGYGRFMNQVEEALQSFTSSLNLDRERVDMILRFHQHISYSK</sequence>
<protein>
    <recommendedName>
        <fullName evidence="3">DUF3083 family protein</fullName>
    </recommendedName>
</protein>
<dbReference type="KEGG" id="sdn:Sden_2369"/>
<evidence type="ECO:0000313" key="2">
    <source>
        <dbReference type="Proteomes" id="UP000001982"/>
    </source>
</evidence>
<gene>
    <name evidence="1" type="ordered locus">Sden_2369</name>
</gene>
<name>Q12LM7_SHEDO</name>
<dbReference type="RefSeq" id="WP_011496800.1">
    <property type="nucleotide sequence ID" value="NC_007954.1"/>
</dbReference>
<evidence type="ECO:0008006" key="3">
    <source>
        <dbReference type="Google" id="ProtNLM"/>
    </source>
</evidence>
<reference evidence="1 2" key="1">
    <citation type="submission" date="2006-03" db="EMBL/GenBank/DDBJ databases">
        <title>Complete sequence of Shewanella denitrificans OS217.</title>
        <authorList>
            <consortium name="US DOE Joint Genome Institute"/>
            <person name="Copeland A."/>
            <person name="Lucas S."/>
            <person name="Lapidus A."/>
            <person name="Barry K."/>
            <person name="Detter J.C."/>
            <person name="Glavina del Rio T."/>
            <person name="Hammon N."/>
            <person name="Israni S."/>
            <person name="Dalin E."/>
            <person name="Tice H."/>
            <person name="Pitluck S."/>
            <person name="Brettin T."/>
            <person name="Bruce D."/>
            <person name="Han C."/>
            <person name="Tapia R."/>
            <person name="Gilna P."/>
            <person name="Kiss H."/>
            <person name="Schmutz J."/>
            <person name="Larimer F."/>
            <person name="Land M."/>
            <person name="Hauser L."/>
            <person name="Kyrpides N."/>
            <person name="Lykidis A."/>
            <person name="Richardson P."/>
        </authorList>
    </citation>
    <scope>NUCLEOTIDE SEQUENCE [LARGE SCALE GENOMIC DNA]</scope>
    <source>
        <strain evidence="2">OS217 / ATCC BAA-1090 / DSM 15013</strain>
    </source>
</reference>
<evidence type="ECO:0000313" key="1">
    <source>
        <dbReference type="EMBL" id="ABE55649.1"/>
    </source>
</evidence>
<dbReference type="Proteomes" id="UP000001982">
    <property type="component" value="Chromosome"/>
</dbReference>